<feature type="signal peptide" evidence="1">
    <location>
        <begin position="1"/>
        <end position="25"/>
    </location>
</feature>
<dbReference type="RefSeq" id="WP_310107991.1">
    <property type="nucleotide sequence ID" value="NZ_CP168530.1"/>
</dbReference>
<keyword evidence="1" id="KW-0732">Signal</keyword>
<proteinExistence type="predicted"/>
<name>A0ABV3W5L8_9BURK</name>
<dbReference type="InterPro" id="IPR010292">
    <property type="entry name" value="Uncharacterised_CreA"/>
</dbReference>
<accession>A0ABV3W5L8</accession>
<evidence type="ECO:0000313" key="3">
    <source>
        <dbReference type="Proteomes" id="UP001558535"/>
    </source>
</evidence>
<reference evidence="2 3" key="1">
    <citation type="submission" date="2024-07" db="EMBL/GenBank/DDBJ databases">
        <title>A survey of Mimosa microsymbionts across Brazilian biomes reveals a high diversity of Paraburkholderia nodulating endemic species, but also that Cupriavidus is common as a symbiont of widespread species.</title>
        <authorList>
            <person name="Rouws L."/>
            <person name="Barauna A."/>
            <person name="Beukes C."/>
            <person name="Rouws J.R.C."/>
            <person name="De Faria S.M."/>
            <person name="Gross E."/>
            <person name="Bueno Dos Reis Junior F."/>
            <person name="Simon M.F."/>
            <person name="Maluk M."/>
            <person name="Odee D.W."/>
            <person name="Kenicer G."/>
            <person name="Young J.P.W."/>
            <person name="Reis V.M."/>
            <person name="Zilli J."/>
            <person name="James E.K."/>
        </authorList>
    </citation>
    <scope>NUCLEOTIDE SEQUENCE [LARGE SCALE GENOMIC DNA]</scope>
    <source>
        <strain evidence="2 3">BR14375</strain>
    </source>
</reference>
<dbReference type="Pfam" id="PF05981">
    <property type="entry name" value="CreA"/>
    <property type="match status" value="1"/>
</dbReference>
<dbReference type="Proteomes" id="UP001558535">
    <property type="component" value="Unassembled WGS sequence"/>
</dbReference>
<gene>
    <name evidence="2" type="ORF">AB3X84_00245</name>
</gene>
<evidence type="ECO:0000256" key="1">
    <source>
        <dbReference type="SAM" id="SignalP"/>
    </source>
</evidence>
<sequence>MKQRLRRRLSIAAALLIFSSSAALAGDLTSIETHSQRYGNHIAISAFDDPLVKGVTCYVTESHSDRAFGSGRIPHAADFTASCHQTGNLEVAAAVPAQAKVFTVQQNAIFDSLHIFRVIDAERHALVYFTYSEDETAGDLPGRLDVIRLPASLRMPTR</sequence>
<keyword evidence="3" id="KW-1185">Reference proteome</keyword>
<protein>
    <submittedName>
        <fullName evidence="2">CreA family protein</fullName>
    </submittedName>
</protein>
<evidence type="ECO:0000313" key="2">
    <source>
        <dbReference type="EMBL" id="MEX3748425.1"/>
    </source>
</evidence>
<dbReference type="EMBL" id="JBFPKE010000001">
    <property type="protein sequence ID" value="MEX3748425.1"/>
    <property type="molecule type" value="Genomic_DNA"/>
</dbReference>
<feature type="chain" id="PRO_5047183502" evidence="1">
    <location>
        <begin position="26"/>
        <end position="158"/>
    </location>
</feature>
<dbReference type="PANTHER" id="PTHR37952:SF2">
    <property type="entry name" value="PROTEIN CREA"/>
    <property type="match status" value="1"/>
</dbReference>
<organism evidence="2 3">
    <name type="scientific">Paraburkholderia phenoliruptrix</name>
    <dbReference type="NCBI Taxonomy" id="252970"/>
    <lineage>
        <taxon>Bacteria</taxon>
        <taxon>Pseudomonadati</taxon>
        <taxon>Pseudomonadota</taxon>
        <taxon>Betaproteobacteria</taxon>
        <taxon>Burkholderiales</taxon>
        <taxon>Burkholderiaceae</taxon>
        <taxon>Paraburkholderia</taxon>
    </lineage>
</organism>
<dbReference type="PANTHER" id="PTHR37952">
    <property type="match status" value="1"/>
</dbReference>
<comment type="caution">
    <text evidence="2">The sequence shown here is derived from an EMBL/GenBank/DDBJ whole genome shotgun (WGS) entry which is preliminary data.</text>
</comment>